<gene>
    <name evidence="1" type="ORF">FRY97_10320</name>
</gene>
<dbReference type="AlphaFoldDB" id="A0A5C6RMK3"/>
<dbReference type="OrthoDB" id="1115230at2"/>
<dbReference type="EMBL" id="VOOR01000018">
    <property type="protein sequence ID" value="TXB63194.1"/>
    <property type="molecule type" value="Genomic_DNA"/>
</dbReference>
<dbReference type="RefSeq" id="WP_147167449.1">
    <property type="nucleotide sequence ID" value="NZ_VOOR01000018.1"/>
</dbReference>
<reference evidence="1 2" key="1">
    <citation type="submission" date="2019-08" db="EMBL/GenBank/DDBJ databases">
        <title>Genome of Phaeodactylibacter luteus.</title>
        <authorList>
            <person name="Bowman J.P."/>
        </authorList>
    </citation>
    <scope>NUCLEOTIDE SEQUENCE [LARGE SCALE GENOMIC DNA]</scope>
    <source>
        <strain evidence="1 2">KCTC 42180</strain>
    </source>
</reference>
<keyword evidence="2" id="KW-1185">Reference proteome</keyword>
<name>A0A5C6RMK3_9BACT</name>
<dbReference type="Proteomes" id="UP000321580">
    <property type="component" value="Unassembled WGS sequence"/>
</dbReference>
<dbReference type="Pfam" id="PF16125">
    <property type="entry name" value="DUF4837"/>
    <property type="match status" value="1"/>
</dbReference>
<evidence type="ECO:0000313" key="2">
    <source>
        <dbReference type="Proteomes" id="UP000321580"/>
    </source>
</evidence>
<evidence type="ECO:0000313" key="1">
    <source>
        <dbReference type="EMBL" id="TXB63194.1"/>
    </source>
</evidence>
<dbReference type="InterPro" id="IPR032286">
    <property type="entry name" value="DUF4837"/>
</dbReference>
<protein>
    <submittedName>
        <fullName evidence="1">DUF4837 family protein</fullName>
    </submittedName>
</protein>
<proteinExistence type="predicted"/>
<accession>A0A5C6RMK3</accession>
<comment type="caution">
    <text evidence="1">The sequence shown here is derived from an EMBL/GenBank/DDBJ whole genome shotgun (WGS) entry which is preliminary data.</text>
</comment>
<sequence>MKMHNRLSMLLAFTAALLVWGCSQEVQRSMKAVPTAFGQLNEIVVVMDNELWESPVGDTLRYYYSSAYPLLPQPEPIFDLRHFTPEQLAQDPLRKELRTYMIVGNLGDENSAAGNMIRKDVGEEKAYEARTDKAVNNAAGRDKWAKGQLLIYQFAYSRDELIEVIKSNFPAVKKKVKSFDKKKLEAYVYLNGINNPLINEVKDAMGVTLRLPTDYFMAIEDGEVAWIRSETDKISSNLLLKKIKYEDQAQLSKEYLLAVRDSIGRKYISTTIEDTYMRVNDVDLPVIYNTTKVNGYYAVEARGVWEIVNDFMGGAFISYLILNPNTNELLFIDGFLHAPGQDKRDFMEYLDHIIHTVKF</sequence>
<organism evidence="1 2">
    <name type="scientific">Phaeodactylibacter luteus</name>
    <dbReference type="NCBI Taxonomy" id="1564516"/>
    <lineage>
        <taxon>Bacteria</taxon>
        <taxon>Pseudomonadati</taxon>
        <taxon>Bacteroidota</taxon>
        <taxon>Saprospiria</taxon>
        <taxon>Saprospirales</taxon>
        <taxon>Haliscomenobacteraceae</taxon>
        <taxon>Phaeodactylibacter</taxon>
    </lineage>
</organism>